<dbReference type="EMBL" id="APLF01000036">
    <property type="protein sequence ID" value="EMY79857.1"/>
    <property type="molecule type" value="Genomic_DNA"/>
</dbReference>
<evidence type="ECO:0000313" key="3">
    <source>
        <dbReference type="Proteomes" id="UP000012317"/>
    </source>
</evidence>
<dbReference type="RefSeq" id="WP_003445783.1">
    <property type="nucleotide sequence ID" value="NZ_APLF01000036.1"/>
</dbReference>
<dbReference type="Proteomes" id="UP000012317">
    <property type="component" value="Unassembled WGS sequence"/>
</dbReference>
<proteinExistence type="predicted"/>
<feature type="transmembrane region" description="Helical" evidence="1">
    <location>
        <begin position="12"/>
        <end position="30"/>
    </location>
</feature>
<dbReference type="STRING" id="1189619.pgond44_14818"/>
<dbReference type="Pfam" id="PF19578">
    <property type="entry name" value="DUF6090"/>
    <property type="match status" value="1"/>
</dbReference>
<gene>
    <name evidence="2" type="ORF">pgond44_14818</name>
</gene>
<evidence type="ECO:0000256" key="1">
    <source>
        <dbReference type="SAM" id="Phobius"/>
    </source>
</evidence>
<keyword evidence="1" id="KW-1133">Transmembrane helix</keyword>
<comment type="caution">
    <text evidence="2">The sequence shown here is derived from an EMBL/GenBank/DDBJ whole genome shotgun (WGS) entry which is preliminary data.</text>
</comment>
<keyword evidence="1" id="KW-0812">Transmembrane</keyword>
<sequence>MDKNKTGKYLKYAIGEIILVVIGILIALQINNWNEKRLEVNQEKITLSNLNEEFQDNLRDLDSINAKLSNTIGTMEDLFAMFNKEESQFASKTLDSIISKTLTSPTWKPSEFVLNDLKNSGGLSKLRNKELKKLLFQWTRYYNEMKEMAMQTEKTSIDIVNFLKTHGSLRNVDASAANFMYERSKLNIDNLSLLQNPQFENYIDDKLFVLHEAKNMSVKAKQLINQILKETSVD</sequence>
<name>N1WRJ2_9FLAO</name>
<keyword evidence="3" id="KW-1185">Reference proteome</keyword>
<evidence type="ECO:0000313" key="2">
    <source>
        <dbReference type="EMBL" id="EMY79857.1"/>
    </source>
</evidence>
<dbReference type="AlphaFoldDB" id="N1WRJ2"/>
<reference evidence="2 3" key="1">
    <citation type="journal article" date="2014" name="Genome Biol. Evol.">
        <title>Extensive gene acquisition in the extremely psychrophilic bacterial species Psychroflexus torquis and the link to sea-ice ecosystem specialism.</title>
        <authorList>
            <person name="Feng S."/>
            <person name="Powell S.M."/>
            <person name="Wilson R."/>
            <person name="Bowman J.P."/>
        </authorList>
    </citation>
    <scope>NUCLEOTIDE SEQUENCE [LARGE SCALE GENOMIC DNA]</scope>
    <source>
        <strain evidence="2 3">ACAM 44</strain>
    </source>
</reference>
<organism evidence="2 3">
    <name type="scientific">Psychroflexus gondwanensis ACAM 44</name>
    <dbReference type="NCBI Taxonomy" id="1189619"/>
    <lineage>
        <taxon>Bacteria</taxon>
        <taxon>Pseudomonadati</taxon>
        <taxon>Bacteroidota</taxon>
        <taxon>Flavobacteriia</taxon>
        <taxon>Flavobacteriales</taxon>
        <taxon>Flavobacteriaceae</taxon>
        <taxon>Psychroflexus</taxon>
    </lineage>
</organism>
<protein>
    <submittedName>
        <fullName evidence="2">Uncharacterized protein</fullName>
    </submittedName>
</protein>
<accession>N1WRJ2</accession>
<dbReference type="eggNOG" id="ENOG5032SYY">
    <property type="taxonomic scope" value="Bacteria"/>
</dbReference>
<dbReference type="InterPro" id="IPR045749">
    <property type="entry name" value="DUF6090"/>
</dbReference>
<dbReference type="PATRIC" id="fig|1189619.4.peg.3067"/>
<keyword evidence="1" id="KW-0472">Membrane</keyword>